<reference evidence="3 4" key="1">
    <citation type="submission" date="2022-11" db="EMBL/GenBank/DDBJ databases">
        <title>Nonomuraea corallina sp. nov., a new species of the genus Nonomuraea isolated from sea side sediment in Thai sea.</title>
        <authorList>
            <person name="Ngamcharungchit C."/>
            <person name="Matsumoto A."/>
            <person name="Suriyachadkun C."/>
            <person name="Panbangred W."/>
            <person name="Inahashi Y."/>
            <person name="Intra B."/>
        </authorList>
    </citation>
    <scope>NUCLEOTIDE SEQUENCE [LARGE SCALE GENOMIC DNA]</scope>
    <source>
        <strain evidence="3 4">DSM 43553</strain>
    </source>
</reference>
<sequence>MIIKVVPVLAVAGVLVAPGVARATTPGEPVPRVMAALGDSISSGYNSCGFFISCRSRSWSSGRNAAVDSHYGRLAALGPGLAPKNYAVPGSTSADLLGQVRKAVAARADYVTVLIGAQDACTASERQMTPVAVYRQRLEQALNELRAGVPGVRVLIASIPDVHRLWRVAKDQAVARGVWRVGRICPSMLARPTSTAKADVLRRTHVRERVIDYNREAAEVCAARLWCRTDRGAVFSYPFTLKQVSRWDYFHPNVAGQKVLAELTFGNGFTWADPR</sequence>
<keyword evidence="4" id="KW-1185">Reference proteome</keyword>
<dbReference type="SUPFAM" id="SSF52266">
    <property type="entry name" value="SGNH hydrolase"/>
    <property type="match status" value="1"/>
</dbReference>
<dbReference type="InterPro" id="IPR038885">
    <property type="entry name" value="PLB1"/>
</dbReference>
<organism evidence="3 4">
    <name type="scientific">Nonomuraea ferruginea</name>
    <dbReference type="NCBI Taxonomy" id="46174"/>
    <lineage>
        <taxon>Bacteria</taxon>
        <taxon>Bacillati</taxon>
        <taxon>Actinomycetota</taxon>
        <taxon>Actinomycetes</taxon>
        <taxon>Streptosporangiales</taxon>
        <taxon>Streptosporangiaceae</taxon>
        <taxon>Nonomuraea</taxon>
    </lineage>
</organism>
<dbReference type="InterPro" id="IPR036514">
    <property type="entry name" value="SGNH_hydro_sf"/>
</dbReference>
<name>A0ABT4TBM3_9ACTN</name>
<dbReference type="Proteomes" id="UP001212498">
    <property type="component" value="Unassembled WGS sequence"/>
</dbReference>
<evidence type="ECO:0000259" key="2">
    <source>
        <dbReference type="Pfam" id="PF13472"/>
    </source>
</evidence>
<evidence type="ECO:0000313" key="4">
    <source>
        <dbReference type="Proteomes" id="UP001212498"/>
    </source>
</evidence>
<evidence type="ECO:0000313" key="3">
    <source>
        <dbReference type="EMBL" id="MDA0646565.1"/>
    </source>
</evidence>
<dbReference type="PANTHER" id="PTHR21325">
    <property type="entry name" value="PHOSPHOLIPASE B, PLB1"/>
    <property type="match status" value="1"/>
</dbReference>
<feature type="domain" description="SGNH hydrolase-type esterase" evidence="2">
    <location>
        <begin position="36"/>
        <end position="258"/>
    </location>
</feature>
<feature type="signal peptide" evidence="1">
    <location>
        <begin position="1"/>
        <end position="23"/>
    </location>
</feature>
<gene>
    <name evidence="3" type="ORF">OUY24_38550</name>
</gene>
<dbReference type="PANTHER" id="PTHR21325:SF31">
    <property type="entry name" value="GH22081P-RELATED"/>
    <property type="match status" value="1"/>
</dbReference>
<dbReference type="RefSeq" id="WP_271279828.1">
    <property type="nucleotide sequence ID" value="NZ_BAABFD010000002.1"/>
</dbReference>
<comment type="caution">
    <text evidence="3">The sequence shown here is derived from an EMBL/GenBank/DDBJ whole genome shotgun (WGS) entry which is preliminary data.</text>
</comment>
<dbReference type="Gene3D" id="3.40.50.1110">
    <property type="entry name" value="SGNH hydrolase"/>
    <property type="match status" value="1"/>
</dbReference>
<dbReference type="Pfam" id="PF13472">
    <property type="entry name" value="Lipase_GDSL_2"/>
    <property type="match status" value="1"/>
</dbReference>
<feature type="chain" id="PRO_5046311753" evidence="1">
    <location>
        <begin position="24"/>
        <end position="275"/>
    </location>
</feature>
<accession>A0ABT4TBM3</accession>
<proteinExistence type="predicted"/>
<protein>
    <submittedName>
        <fullName evidence="3">GDSL-type esterase/lipase family protein</fullName>
    </submittedName>
</protein>
<dbReference type="InterPro" id="IPR013830">
    <property type="entry name" value="SGNH_hydro"/>
</dbReference>
<dbReference type="EMBL" id="JAPNUD010000206">
    <property type="protein sequence ID" value="MDA0646565.1"/>
    <property type="molecule type" value="Genomic_DNA"/>
</dbReference>
<keyword evidence="1" id="KW-0732">Signal</keyword>
<evidence type="ECO:0000256" key="1">
    <source>
        <dbReference type="SAM" id="SignalP"/>
    </source>
</evidence>